<dbReference type="SUPFAM" id="SSF46785">
    <property type="entry name" value="Winged helix' DNA-binding domain"/>
    <property type="match status" value="1"/>
</dbReference>
<evidence type="ECO:0000256" key="1">
    <source>
        <dbReference type="SAM" id="MobiDB-lite"/>
    </source>
</evidence>
<dbReference type="PANTHER" id="PTHR37463">
    <property type="entry name" value="GSL3115 PROTEIN"/>
    <property type="match status" value="1"/>
</dbReference>
<dbReference type="PANTHER" id="PTHR37463:SF1">
    <property type="entry name" value="DUF2256 DOMAIN-CONTAINING PROTEIN"/>
    <property type="match status" value="1"/>
</dbReference>
<dbReference type="Pfam" id="PF10013">
    <property type="entry name" value="DUF2256"/>
    <property type="match status" value="1"/>
</dbReference>
<proteinExistence type="predicted"/>
<dbReference type="Pfam" id="PF11625">
    <property type="entry name" value="DUF3253"/>
    <property type="match status" value="1"/>
</dbReference>
<dbReference type="InterPro" id="IPR036388">
    <property type="entry name" value="WH-like_DNA-bd_sf"/>
</dbReference>
<protein>
    <submittedName>
        <fullName evidence="2">DUF2256 and DUF3253 domain-containing protein</fullName>
    </submittedName>
</protein>
<evidence type="ECO:0000313" key="3">
    <source>
        <dbReference type="Proteomes" id="UP001520140"/>
    </source>
</evidence>
<reference evidence="2 3" key="1">
    <citation type="submission" date="2020-06" db="EMBL/GenBank/DDBJ databases">
        <title>Taxonomy, biology and ecology of Rhodococcus bacteria occurring in California pistachio and other woody hosts as revealed by genome sequence analyses.</title>
        <authorList>
            <person name="Gai Y."/>
            <person name="Riely B."/>
        </authorList>
    </citation>
    <scope>NUCLEOTIDE SEQUENCE [LARGE SCALE GENOMIC DNA]</scope>
    <source>
        <strain evidence="2 3">BP-284</strain>
    </source>
</reference>
<sequence>MAHRKRETTTVPDKTCAVCGRRIEWRKKWERDWDSVKYCSDSCRTAARRAPEHDLEGEIGRLLDSRAWDSSICPSDVARAVAPDDWRPLMEPVRRAARRLVARGEVEITQGGSVVDPSTAKGPIRIRRPRS</sequence>
<keyword evidence="3" id="KW-1185">Reference proteome</keyword>
<dbReference type="InterPro" id="IPR036390">
    <property type="entry name" value="WH_DNA-bd_sf"/>
</dbReference>
<gene>
    <name evidence="2" type="ORF">HQ605_07025</name>
</gene>
<comment type="caution">
    <text evidence="2">The sequence shown here is derived from an EMBL/GenBank/DDBJ whole genome shotgun (WGS) entry which is preliminary data.</text>
</comment>
<dbReference type="Gene3D" id="1.10.10.10">
    <property type="entry name" value="Winged helix-like DNA-binding domain superfamily/Winged helix DNA-binding domain"/>
    <property type="match status" value="1"/>
</dbReference>
<evidence type="ECO:0000313" key="2">
    <source>
        <dbReference type="EMBL" id="MBY6320564.1"/>
    </source>
</evidence>
<dbReference type="InterPro" id="IPR021660">
    <property type="entry name" value="DUF3253"/>
</dbReference>
<dbReference type="EMBL" id="JABUKG010000005">
    <property type="protein sequence ID" value="MBY6320564.1"/>
    <property type="molecule type" value="Genomic_DNA"/>
</dbReference>
<name>A0ABS7NRC0_9NOCA</name>
<feature type="region of interest" description="Disordered" evidence="1">
    <location>
        <begin position="111"/>
        <end position="131"/>
    </location>
</feature>
<accession>A0ABS7NRC0</accession>
<dbReference type="InterPro" id="IPR017136">
    <property type="entry name" value="UCP037205"/>
</dbReference>
<dbReference type="Proteomes" id="UP001520140">
    <property type="component" value="Unassembled WGS sequence"/>
</dbReference>
<organism evidence="2 3">
    <name type="scientific">Rhodococcoides kroppenstedtii</name>
    <dbReference type="NCBI Taxonomy" id="293050"/>
    <lineage>
        <taxon>Bacteria</taxon>
        <taxon>Bacillati</taxon>
        <taxon>Actinomycetota</taxon>
        <taxon>Actinomycetes</taxon>
        <taxon>Mycobacteriales</taxon>
        <taxon>Nocardiaceae</taxon>
        <taxon>Rhodococcoides</taxon>
    </lineage>
</organism>